<keyword evidence="2" id="KW-0378">Hydrolase</keyword>
<evidence type="ECO:0000313" key="3">
    <source>
        <dbReference type="Proteomes" id="UP000061382"/>
    </source>
</evidence>
<dbReference type="PANTHER" id="PTHR33877:SF2">
    <property type="entry name" value="OS07G0170200 PROTEIN"/>
    <property type="match status" value="1"/>
</dbReference>
<dbReference type="EMBL" id="CP012643">
    <property type="protein sequence ID" value="ALJ00344.1"/>
    <property type="molecule type" value="Genomic_DNA"/>
</dbReference>
<dbReference type="AlphaFoldDB" id="A0A0P0C567"/>
<keyword evidence="2" id="KW-0540">Nuclease</keyword>
<dbReference type="PATRIC" id="fig|512763.3.peg.3721"/>
<accession>A0A0P0C567</accession>
<dbReference type="CDD" id="cd00085">
    <property type="entry name" value="HNHc"/>
    <property type="match status" value="1"/>
</dbReference>
<dbReference type="KEGG" id="rti:DC20_16910"/>
<dbReference type="OrthoDB" id="9802901at2"/>
<dbReference type="Proteomes" id="UP000061382">
    <property type="component" value="Chromosome"/>
</dbReference>
<keyword evidence="3" id="KW-1185">Reference proteome</keyword>
<proteinExistence type="predicted"/>
<name>A0A0P0C567_9BACT</name>
<evidence type="ECO:0000313" key="2">
    <source>
        <dbReference type="EMBL" id="ALJ00344.1"/>
    </source>
</evidence>
<dbReference type="RefSeq" id="WP_062544910.1">
    <property type="nucleotide sequence ID" value="NZ_CP012643.1"/>
</dbReference>
<feature type="domain" description="HNH nuclease" evidence="1">
    <location>
        <begin position="71"/>
        <end position="121"/>
    </location>
</feature>
<dbReference type="PANTHER" id="PTHR33877">
    <property type="entry name" value="SLL1193 PROTEIN"/>
    <property type="match status" value="1"/>
</dbReference>
<dbReference type="Gene3D" id="1.10.30.50">
    <property type="match status" value="1"/>
</dbReference>
<keyword evidence="2" id="KW-0255">Endonuclease</keyword>
<dbReference type="GO" id="GO:0004519">
    <property type="term" value="F:endonuclease activity"/>
    <property type="evidence" value="ECO:0007669"/>
    <property type="project" value="UniProtKB-KW"/>
</dbReference>
<dbReference type="InterPro" id="IPR052892">
    <property type="entry name" value="NA-targeting_endonuclease"/>
</dbReference>
<reference evidence="2 3" key="1">
    <citation type="submission" date="2015-08" db="EMBL/GenBank/DDBJ databases">
        <title>Complete genome sequence of Rufibacter tibetensis strain 1351t, a radiation-resistant bacterium from tibet plateau.</title>
        <authorList>
            <person name="Dai J."/>
        </authorList>
    </citation>
    <scope>NUCLEOTIDE SEQUENCE [LARGE SCALE GENOMIC DNA]</scope>
    <source>
        <strain evidence="2 3">1351</strain>
    </source>
</reference>
<dbReference type="InterPro" id="IPR029471">
    <property type="entry name" value="HNH_5"/>
</dbReference>
<dbReference type="Pfam" id="PF14279">
    <property type="entry name" value="HNH_5"/>
    <property type="match status" value="1"/>
</dbReference>
<protein>
    <submittedName>
        <fullName evidence="2">HNH endonuclease</fullName>
    </submittedName>
</protein>
<evidence type="ECO:0000259" key="1">
    <source>
        <dbReference type="SMART" id="SM00507"/>
    </source>
</evidence>
<gene>
    <name evidence="2" type="ORF">DC20_16910</name>
</gene>
<dbReference type="SMART" id="SM00507">
    <property type="entry name" value="HNHc"/>
    <property type="match status" value="1"/>
</dbReference>
<dbReference type="STRING" id="512763.DC20_16910"/>
<organism evidence="2 3">
    <name type="scientific">Rufibacter tibetensis</name>
    <dbReference type="NCBI Taxonomy" id="512763"/>
    <lineage>
        <taxon>Bacteria</taxon>
        <taxon>Pseudomonadati</taxon>
        <taxon>Bacteroidota</taxon>
        <taxon>Cytophagia</taxon>
        <taxon>Cytophagales</taxon>
        <taxon>Hymenobacteraceae</taxon>
        <taxon>Rufibacter</taxon>
    </lineage>
</organism>
<sequence length="169" mass="19589">MNDKVLLLNQDYSAIATCSLHKAFVLIYLQKAELIAEDQINVLRTVRRTFPRPLVIRLHRYVRVPYKGISLTRQNIMRRDRNRCQYCGSTRNLTLDHLLPRSRGGESTWYNLITACARCNSKKGDRTPEEVSMKLASKPFKPSLVSFLRESIQDAEHAWIPFLAERARA</sequence>
<dbReference type="InterPro" id="IPR003615">
    <property type="entry name" value="HNH_nuc"/>
</dbReference>